<feature type="region of interest" description="Disordered" evidence="6">
    <location>
        <begin position="146"/>
        <end position="165"/>
    </location>
</feature>
<evidence type="ECO:0000256" key="2">
    <source>
        <dbReference type="ARBA" id="ARBA00009399"/>
    </source>
</evidence>
<dbReference type="InterPro" id="IPR051401">
    <property type="entry name" value="GtrA_CellWall_Glycosyl"/>
</dbReference>
<dbReference type="Proteomes" id="UP000271573">
    <property type="component" value="Chromosome"/>
</dbReference>
<dbReference type="Pfam" id="PF04138">
    <property type="entry name" value="GtrA_DPMS_TM"/>
    <property type="match status" value="1"/>
</dbReference>
<evidence type="ECO:0000256" key="5">
    <source>
        <dbReference type="ARBA" id="ARBA00023136"/>
    </source>
</evidence>
<protein>
    <recommendedName>
        <fullName evidence="8">GtrA/DPMS transmembrane domain-containing protein</fullName>
    </recommendedName>
</protein>
<feature type="transmembrane region" description="Helical" evidence="7">
    <location>
        <begin position="67"/>
        <end position="89"/>
    </location>
</feature>
<keyword evidence="10" id="KW-1185">Reference proteome</keyword>
<evidence type="ECO:0000259" key="8">
    <source>
        <dbReference type="Pfam" id="PF04138"/>
    </source>
</evidence>
<dbReference type="KEGG" id="nbe:Back2_08750"/>
<keyword evidence="3 7" id="KW-0812">Transmembrane</keyword>
<dbReference type="GO" id="GO:0000271">
    <property type="term" value="P:polysaccharide biosynthetic process"/>
    <property type="evidence" value="ECO:0007669"/>
    <property type="project" value="InterPro"/>
</dbReference>
<dbReference type="PANTHER" id="PTHR38459">
    <property type="entry name" value="PROPHAGE BACTOPRENOL-LINKED GLUCOSE TRANSLOCASE HOMOLOG"/>
    <property type="match status" value="1"/>
</dbReference>
<evidence type="ECO:0000256" key="4">
    <source>
        <dbReference type="ARBA" id="ARBA00022989"/>
    </source>
</evidence>
<accession>A0A3G9IZ22</accession>
<organism evidence="9 10">
    <name type="scientific">Nocardioides baekrokdamisoli</name>
    <dbReference type="NCBI Taxonomy" id="1804624"/>
    <lineage>
        <taxon>Bacteria</taxon>
        <taxon>Bacillati</taxon>
        <taxon>Actinomycetota</taxon>
        <taxon>Actinomycetes</taxon>
        <taxon>Propionibacteriales</taxon>
        <taxon>Nocardioidaceae</taxon>
        <taxon>Nocardioides</taxon>
    </lineage>
</organism>
<keyword evidence="4 7" id="KW-1133">Transmembrane helix</keyword>
<dbReference type="EMBL" id="AP019307">
    <property type="protein sequence ID" value="BBH16588.1"/>
    <property type="molecule type" value="Genomic_DNA"/>
</dbReference>
<evidence type="ECO:0000256" key="3">
    <source>
        <dbReference type="ARBA" id="ARBA00022692"/>
    </source>
</evidence>
<proteinExistence type="inferred from homology"/>
<evidence type="ECO:0000313" key="10">
    <source>
        <dbReference type="Proteomes" id="UP000271573"/>
    </source>
</evidence>
<reference evidence="9 10" key="1">
    <citation type="submission" date="2018-11" db="EMBL/GenBank/DDBJ databases">
        <title>Complete genome sequence of Nocardioides baekrokdamisoli strain KCTC 39748.</title>
        <authorList>
            <person name="Kang S.W."/>
            <person name="Lee K.C."/>
            <person name="Kim K.K."/>
            <person name="Kim J.S."/>
            <person name="Kim D.S."/>
            <person name="Ko S.H."/>
            <person name="Yang S.H."/>
            <person name="Shin Y.K."/>
            <person name="Lee J.S."/>
        </authorList>
    </citation>
    <scope>NUCLEOTIDE SEQUENCE [LARGE SCALE GENOMIC DNA]</scope>
    <source>
        <strain evidence="9 10">KCTC 39748</strain>
    </source>
</reference>
<feature type="transmembrane region" description="Helical" evidence="7">
    <location>
        <begin position="101"/>
        <end position="120"/>
    </location>
</feature>
<keyword evidence="5 7" id="KW-0472">Membrane</keyword>
<feature type="domain" description="GtrA/DPMS transmembrane" evidence="8">
    <location>
        <begin position="2"/>
        <end position="125"/>
    </location>
</feature>
<evidence type="ECO:0000256" key="1">
    <source>
        <dbReference type="ARBA" id="ARBA00004141"/>
    </source>
</evidence>
<gene>
    <name evidence="9" type="ORF">Back2_08750</name>
</gene>
<evidence type="ECO:0000313" key="9">
    <source>
        <dbReference type="EMBL" id="BBH16588.1"/>
    </source>
</evidence>
<comment type="subcellular location">
    <subcellularLocation>
        <location evidence="1">Membrane</location>
        <topology evidence="1">Multi-pass membrane protein</topology>
    </subcellularLocation>
</comment>
<name>A0A3G9IZ22_9ACTN</name>
<sequence length="165" mass="18047">MAVGGISTASAVVLYNVMAYGIIPTPLDGHRTTSYYLANGVGMVISYEMSRRWTFKHHTVENAGKGFVSYAVINILSFTIPVGCMWLTRHGFGWTSPLADNLAGNVVGQLIAQVARFFLFKRFVFQRPIRYTAVYGTEDSIEFNLATDPSNGSPARPGVRATTEG</sequence>
<evidence type="ECO:0000256" key="7">
    <source>
        <dbReference type="SAM" id="Phobius"/>
    </source>
</evidence>
<dbReference type="AlphaFoldDB" id="A0A3G9IZ22"/>
<dbReference type="InterPro" id="IPR007267">
    <property type="entry name" value="GtrA_DPMS_TM"/>
</dbReference>
<dbReference type="GO" id="GO:0005886">
    <property type="term" value="C:plasma membrane"/>
    <property type="evidence" value="ECO:0007669"/>
    <property type="project" value="TreeGrafter"/>
</dbReference>
<evidence type="ECO:0000256" key="6">
    <source>
        <dbReference type="SAM" id="MobiDB-lite"/>
    </source>
</evidence>
<dbReference type="PANTHER" id="PTHR38459:SF1">
    <property type="entry name" value="PROPHAGE BACTOPRENOL-LINKED GLUCOSE TRANSLOCASE HOMOLOG"/>
    <property type="match status" value="1"/>
</dbReference>
<comment type="similarity">
    <text evidence="2">Belongs to the GtrA family.</text>
</comment>